<evidence type="ECO:0000313" key="1">
    <source>
        <dbReference type="EMBL" id="OLQ93557.1"/>
    </source>
</evidence>
<sequence>MRVDEMLCQKEAEELIIEYALMNGKKYYTKRSGKVVAPVSRGCLKELIESYYKNIDELKEMGIIR</sequence>
<proteinExistence type="predicted"/>
<dbReference type="AlphaFoldDB" id="A0A1Q9HRP3"/>
<dbReference type="RefSeq" id="WP_075706188.1">
    <property type="nucleotide sequence ID" value="NZ_MJMJ01000001.1"/>
</dbReference>
<evidence type="ECO:0000313" key="2">
    <source>
        <dbReference type="Proteomes" id="UP000186313"/>
    </source>
</evidence>
<accession>A0A1Q9HRP3</accession>
<organism evidence="1 2">
    <name type="scientific">Vibrio panuliri</name>
    <dbReference type="NCBI Taxonomy" id="1381081"/>
    <lineage>
        <taxon>Bacteria</taxon>
        <taxon>Pseudomonadati</taxon>
        <taxon>Pseudomonadota</taxon>
        <taxon>Gammaproteobacteria</taxon>
        <taxon>Vibrionales</taxon>
        <taxon>Vibrionaceae</taxon>
        <taxon>Vibrio</taxon>
    </lineage>
</organism>
<reference evidence="1 2" key="1">
    <citation type="submission" date="2016-09" db="EMBL/GenBank/DDBJ databases">
        <title>Genomic Taxonomy of the Vibrionaceae.</title>
        <authorList>
            <person name="Gonzalez-Castillo A."/>
            <person name="Gomez-Gil B."/>
            <person name="Enciso-Ibarra K."/>
        </authorList>
    </citation>
    <scope>NUCLEOTIDE SEQUENCE [LARGE SCALE GENOMIC DNA]</scope>
    <source>
        <strain evidence="1 2">CAIM 703</strain>
    </source>
</reference>
<dbReference type="STRING" id="1381081.BIY22_03430"/>
<comment type="caution">
    <text evidence="1">The sequence shown here is derived from an EMBL/GenBank/DDBJ whole genome shotgun (WGS) entry which is preliminary data.</text>
</comment>
<protein>
    <submittedName>
        <fullName evidence="1">Uncharacterized protein</fullName>
    </submittedName>
</protein>
<name>A0A1Q9HRP3_9VIBR</name>
<gene>
    <name evidence="1" type="ORF">BIY22_03430</name>
</gene>
<dbReference type="Proteomes" id="UP000186313">
    <property type="component" value="Unassembled WGS sequence"/>
</dbReference>
<dbReference type="EMBL" id="MJMJ01000001">
    <property type="protein sequence ID" value="OLQ93557.1"/>
    <property type="molecule type" value="Genomic_DNA"/>
</dbReference>